<reference evidence="1" key="1">
    <citation type="submission" date="2019-07" db="EMBL/GenBank/DDBJ databases">
        <title>Annotation for the trematode Paragonimus miyazaki's.</title>
        <authorList>
            <person name="Choi Y.-J."/>
        </authorList>
    </citation>
    <scope>NUCLEOTIDE SEQUENCE</scope>
    <source>
        <strain evidence="1">Japan</strain>
    </source>
</reference>
<keyword evidence="2" id="KW-1185">Reference proteome</keyword>
<evidence type="ECO:0000313" key="1">
    <source>
        <dbReference type="EMBL" id="KAF7233720.1"/>
    </source>
</evidence>
<evidence type="ECO:0000313" key="2">
    <source>
        <dbReference type="Proteomes" id="UP000822476"/>
    </source>
</evidence>
<gene>
    <name evidence="1" type="ORF">EG68_09743</name>
</gene>
<accession>A0A8S9YGE3</accession>
<dbReference type="EMBL" id="JTDE01020857">
    <property type="protein sequence ID" value="KAF7233720.1"/>
    <property type="molecule type" value="Genomic_DNA"/>
</dbReference>
<dbReference type="Proteomes" id="UP000822476">
    <property type="component" value="Unassembled WGS sequence"/>
</dbReference>
<comment type="caution">
    <text evidence="1">The sequence shown here is derived from an EMBL/GenBank/DDBJ whole genome shotgun (WGS) entry which is preliminary data.</text>
</comment>
<dbReference type="AlphaFoldDB" id="A0A8S9YGE3"/>
<protein>
    <submittedName>
        <fullName evidence="1">Uncharacterized protein</fullName>
    </submittedName>
</protein>
<name>A0A8S9YGE3_9TREM</name>
<organism evidence="1 2">
    <name type="scientific">Paragonimus skrjabini miyazakii</name>
    <dbReference type="NCBI Taxonomy" id="59628"/>
    <lineage>
        <taxon>Eukaryota</taxon>
        <taxon>Metazoa</taxon>
        <taxon>Spiralia</taxon>
        <taxon>Lophotrochozoa</taxon>
        <taxon>Platyhelminthes</taxon>
        <taxon>Trematoda</taxon>
        <taxon>Digenea</taxon>
        <taxon>Plagiorchiida</taxon>
        <taxon>Troglotremata</taxon>
        <taxon>Troglotrematidae</taxon>
        <taxon>Paragonimus</taxon>
    </lineage>
</organism>
<proteinExistence type="predicted"/>
<sequence>MDMVQAGGLFLCHFDASTVNRTGSYVLHASRALNDIMSIDINFLPSVLTYGIVIRVFCPETLANSTASCLRPPTDARDPCCAFDLCSAQPYIPS</sequence>